<organism evidence="1">
    <name type="scientific">Arundo donax</name>
    <name type="common">Giant reed</name>
    <name type="synonym">Donax arundinaceus</name>
    <dbReference type="NCBI Taxonomy" id="35708"/>
    <lineage>
        <taxon>Eukaryota</taxon>
        <taxon>Viridiplantae</taxon>
        <taxon>Streptophyta</taxon>
        <taxon>Embryophyta</taxon>
        <taxon>Tracheophyta</taxon>
        <taxon>Spermatophyta</taxon>
        <taxon>Magnoliopsida</taxon>
        <taxon>Liliopsida</taxon>
        <taxon>Poales</taxon>
        <taxon>Poaceae</taxon>
        <taxon>PACMAD clade</taxon>
        <taxon>Arundinoideae</taxon>
        <taxon>Arundineae</taxon>
        <taxon>Arundo</taxon>
    </lineage>
</organism>
<dbReference type="EMBL" id="GBRH01235951">
    <property type="protein sequence ID" value="JAD61944.1"/>
    <property type="molecule type" value="Transcribed_RNA"/>
</dbReference>
<dbReference type="AlphaFoldDB" id="A0A0A9BD89"/>
<accession>A0A0A9BD89</accession>
<proteinExistence type="predicted"/>
<name>A0A0A9BD89_ARUDO</name>
<protein>
    <submittedName>
        <fullName evidence="1">Uncharacterized protein</fullName>
    </submittedName>
</protein>
<reference evidence="1" key="2">
    <citation type="journal article" date="2015" name="Data Brief">
        <title>Shoot transcriptome of the giant reed, Arundo donax.</title>
        <authorList>
            <person name="Barrero R.A."/>
            <person name="Guerrero F.D."/>
            <person name="Moolhuijzen P."/>
            <person name="Goolsby J.A."/>
            <person name="Tidwell J."/>
            <person name="Bellgard S.E."/>
            <person name="Bellgard M.I."/>
        </authorList>
    </citation>
    <scope>NUCLEOTIDE SEQUENCE</scope>
    <source>
        <tissue evidence="1">Shoot tissue taken approximately 20 cm above the soil surface</tissue>
    </source>
</reference>
<evidence type="ECO:0000313" key="1">
    <source>
        <dbReference type="EMBL" id="JAD61944.1"/>
    </source>
</evidence>
<sequence>MVGRAWSSRRGPVEVTHPLVRYSSKLGL</sequence>
<reference evidence="1" key="1">
    <citation type="submission" date="2014-09" db="EMBL/GenBank/DDBJ databases">
        <authorList>
            <person name="Magalhaes I.L.F."/>
            <person name="Oliveira U."/>
            <person name="Santos F.R."/>
            <person name="Vidigal T.H.D.A."/>
            <person name="Brescovit A.D."/>
            <person name="Santos A.J."/>
        </authorList>
    </citation>
    <scope>NUCLEOTIDE SEQUENCE</scope>
    <source>
        <tissue evidence="1">Shoot tissue taken approximately 20 cm above the soil surface</tissue>
    </source>
</reference>